<dbReference type="Pfam" id="PF04542">
    <property type="entry name" value="Sigma70_r2"/>
    <property type="match status" value="1"/>
</dbReference>
<evidence type="ECO:0000256" key="2">
    <source>
        <dbReference type="ARBA" id="ARBA00023015"/>
    </source>
</evidence>
<dbReference type="PANTHER" id="PTHR43133">
    <property type="entry name" value="RNA POLYMERASE ECF-TYPE SIGMA FACTO"/>
    <property type="match status" value="1"/>
</dbReference>
<dbReference type="GO" id="GO:0006352">
    <property type="term" value="P:DNA-templated transcription initiation"/>
    <property type="evidence" value="ECO:0007669"/>
    <property type="project" value="InterPro"/>
</dbReference>
<dbReference type="NCBIfam" id="TIGR02937">
    <property type="entry name" value="sigma70-ECF"/>
    <property type="match status" value="1"/>
</dbReference>
<dbReference type="CDD" id="cd06171">
    <property type="entry name" value="Sigma70_r4"/>
    <property type="match status" value="1"/>
</dbReference>
<dbReference type="AlphaFoldDB" id="A0A4Q2M616"/>
<evidence type="ECO:0000256" key="5">
    <source>
        <dbReference type="ARBA" id="ARBA00023163"/>
    </source>
</evidence>
<dbReference type="RefSeq" id="WP_129173009.1">
    <property type="nucleotide sequence ID" value="NZ_JACCBI010000001.1"/>
</dbReference>
<dbReference type="InterPro" id="IPR007630">
    <property type="entry name" value="RNA_pol_sigma70_r4"/>
</dbReference>
<dbReference type="Pfam" id="PF04545">
    <property type="entry name" value="Sigma70_r4"/>
    <property type="match status" value="1"/>
</dbReference>
<organism evidence="9 10">
    <name type="scientific">Agromyces atrinae</name>
    <dbReference type="NCBI Taxonomy" id="592376"/>
    <lineage>
        <taxon>Bacteria</taxon>
        <taxon>Bacillati</taxon>
        <taxon>Actinomycetota</taxon>
        <taxon>Actinomycetes</taxon>
        <taxon>Micrococcales</taxon>
        <taxon>Microbacteriaceae</taxon>
        <taxon>Agromyces</taxon>
    </lineage>
</organism>
<evidence type="ECO:0000256" key="3">
    <source>
        <dbReference type="ARBA" id="ARBA00023082"/>
    </source>
</evidence>
<dbReference type="SUPFAM" id="SSF88946">
    <property type="entry name" value="Sigma2 domain of RNA polymerase sigma factors"/>
    <property type="match status" value="1"/>
</dbReference>
<dbReference type="Proteomes" id="UP000292686">
    <property type="component" value="Unassembled WGS sequence"/>
</dbReference>
<dbReference type="InterPro" id="IPR036388">
    <property type="entry name" value="WH-like_DNA-bd_sf"/>
</dbReference>
<sequence length="196" mass="21852">MLELVSRETDHDVPVRAPIEILLQRVAGGDQAAFSELYDQVAARIFGLVRRLLIDQSQAEEVTQEVFLEIWQTAPRFAAEKGSALSWLFTLAHRRAVDRIRSAQASRVRDMTIGIRDLEAPIDSVSEAAEIKVEHERVQRALGELTDMQRQAISLAYYGGLTQSEIATQLSVPLGTVKTRIRDGMIRLRDALGVTA</sequence>
<feature type="domain" description="RNA polymerase sigma-70 region 2" evidence="6">
    <location>
        <begin position="37"/>
        <end position="104"/>
    </location>
</feature>
<dbReference type="InterPro" id="IPR013325">
    <property type="entry name" value="RNA_pol_sigma_r2"/>
</dbReference>
<evidence type="ECO:0000313" key="8">
    <source>
        <dbReference type="EMBL" id="NYD66761.1"/>
    </source>
</evidence>
<accession>A0A4Q2M616</accession>
<gene>
    <name evidence="8" type="ORF">BJ972_001280</name>
    <name evidence="9" type="ORF">ESP50_05740</name>
</gene>
<feature type="domain" description="RNA polymerase sigma-70 region 4" evidence="7">
    <location>
        <begin position="141"/>
        <end position="189"/>
    </location>
</feature>
<keyword evidence="10" id="KW-1185">Reference proteome</keyword>
<evidence type="ECO:0000313" key="9">
    <source>
        <dbReference type="EMBL" id="RXZ87419.1"/>
    </source>
</evidence>
<evidence type="ECO:0000313" key="11">
    <source>
        <dbReference type="Proteomes" id="UP000581087"/>
    </source>
</evidence>
<keyword evidence="3" id="KW-0731">Sigma factor</keyword>
<dbReference type="SUPFAM" id="SSF88659">
    <property type="entry name" value="Sigma3 and sigma4 domains of RNA polymerase sigma factors"/>
    <property type="match status" value="1"/>
</dbReference>
<dbReference type="InterPro" id="IPR013324">
    <property type="entry name" value="RNA_pol_sigma_r3/r4-like"/>
</dbReference>
<protein>
    <submittedName>
        <fullName evidence="8">RNA polymerase sigma-70 factor (ECF subfamily)</fullName>
    </submittedName>
    <submittedName>
        <fullName evidence="9">Sigma-70 family RNA polymerase sigma factor</fullName>
    </submittedName>
</protein>
<dbReference type="InterPro" id="IPR014284">
    <property type="entry name" value="RNA_pol_sigma-70_dom"/>
</dbReference>
<keyword evidence="2" id="KW-0805">Transcription regulation</keyword>
<keyword evidence="5" id="KW-0804">Transcription</keyword>
<dbReference type="NCBIfam" id="NF007228">
    <property type="entry name" value="PRK09646.1"/>
    <property type="match status" value="1"/>
</dbReference>
<dbReference type="GO" id="GO:0016987">
    <property type="term" value="F:sigma factor activity"/>
    <property type="evidence" value="ECO:0007669"/>
    <property type="project" value="UniProtKB-KW"/>
</dbReference>
<comment type="caution">
    <text evidence="9">The sequence shown here is derived from an EMBL/GenBank/DDBJ whole genome shotgun (WGS) entry which is preliminary data.</text>
</comment>
<dbReference type="Proteomes" id="UP000581087">
    <property type="component" value="Unassembled WGS sequence"/>
</dbReference>
<dbReference type="InterPro" id="IPR039425">
    <property type="entry name" value="RNA_pol_sigma-70-like"/>
</dbReference>
<evidence type="ECO:0000313" key="10">
    <source>
        <dbReference type="Proteomes" id="UP000292686"/>
    </source>
</evidence>
<comment type="similarity">
    <text evidence="1">Belongs to the sigma-70 factor family. ECF subfamily.</text>
</comment>
<evidence type="ECO:0000259" key="7">
    <source>
        <dbReference type="Pfam" id="PF04545"/>
    </source>
</evidence>
<dbReference type="Gene3D" id="1.10.10.10">
    <property type="entry name" value="Winged helix-like DNA-binding domain superfamily/Winged helix DNA-binding domain"/>
    <property type="match status" value="1"/>
</dbReference>
<dbReference type="EMBL" id="SDPM01000002">
    <property type="protein sequence ID" value="RXZ87419.1"/>
    <property type="molecule type" value="Genomic_DNA"/>
</dbReference>
<proteinExistence type="inferred from homology"/>
<dbReference type="GO" id="GO:0003677">
    <property type="term" value="F:DNA binding"/>
    <property type="evidence" value="ECO:0007669"/>
    <property type="project" value="UniProtKB-KW"/>
</dbReference>
<reference evidence="9 10" key="1">
    <citation type="submission" date="2019-01" db="EMBL/GenBank/DDBJ databases">
        <title>Agromyces.</title>
        <authorList>
            <person name="Li J."/>
        </authorList>
    </citation>
    <scope>NUCLEOTIDE SEQUENCE [LARGE SCALE GENOMIC DNA]</scope>
    <source>
        <strain evidence="9 10">DSM 23870</strain>
    </source>
</reference>
<dbReference type="PANTHER" id="PTHR43133:SF66">
    <property type="entry name" value="ECF RNA POLYMERASE SIGMA FACTOR SIGK"/>
    <property type="match status" value="1"/>
</dbReference>
<dbReference type="EMBL" id="JACCBI010000001">
    <property type="protein sequence ID" value="NYD66761.1"/>
    <property type="molecule type" value="Genomic_DNA"/>
</dbReference>
<evidence type="ECO:0000259" key="6">
    <source>
        <dbReference type="Pfam" id="PF04542"/>
    </source>
</evidence>
<evidence type="ECO:0000256" key="1">
    <source>
        <dbReference type="ARBA" id="ARBA00010641"/>
    </source>
</evidence>
<dbReference type="OrthoDB" id="9784272at2"/>
<dbReference type="Gene3D" id="1.10.1740.10">
    <property type="match status" value="1"/>
</dbReference>
<reference evidence="8 11" key="2">
    <citation type="submission" date="2020-07" db="EMBL/GenBank/DDBJ databases">
        <title>Sequencing the genomes of 1000 actinobacteria strains.</title>
        <authorList>
            <person name="Klenk H.-P."/>
        </authorList>
    </citation>
    <scope>NUCLEOTIDE SEQUENCE [LARGE SCALE GENOMIC DNA]</scope>
    <source>
        <strain evidence="8 11">DSM 23870</strain>
    </source>
</reference>
<dbReference type="InterPro" id="IPR007627">
    <property type="entry name" value="RNA_pol_sigma70_r2"/>
</dbReference>
<evidence type="ECO:0000256" key="4">
    <source>
        <dbReference type="ARBA" id="ARBA00023125"/>
    </source>
</evidence>
<name>A0A4Q2M616_9MICO</name>
<keyword evidence="4" id="KW-0238">DNA-binding</keyword>